<gene>
    <name evidence="1" type="ORF">chiPu_0014914</name>
</gene>
<evidence type="ECO:0000313" key="1">
    <source>
        <dbReference type="EMBL" id="GCC36420.1"/>
    </source>
</evidence>
<dbReference type="EMBL" id="BEZZ01000828">
    <property type="protein sequence ID" value="GCC36420.1"/>
    <property type="molecule type" value="Genomic_DNA"/>
</dbReference>
<sequence length="131" mass="14499">MLIVTQRLSLPQNGIARKTVPKTELPRSLHPVHRFSVGGSTNQEVSIAIVKCLIAKLMSSIRDIGSPQNMYLLQSDVSPPCVNDDDKYNQVSSEEDVDGWNALKAIRLDKPSLLVITERSKGAMRIWASGR</sequence>
<name>A0A401T1B3_CHIPU</name>
<accession>A0A401T1B3</accession>
<keyword evidence="2" id="KW-1185">Reference proteome</keyword>
<comment type="caution">
    <text evidence="1">The sequence shown here is derived from an EMBL/GenBank/DDBJ whole genome shotgun (WGS) entry which is preliminary data.</text>
</comment>
<reference evidence="1 2" key="1">
    <citation type="journal article" date="2018" name="Nat. Ecol. Evol.">
        <title>Shark genomes provide insights into elasmobranch evolution and the origin of vertebrates.</title>
        <authorList>
            <person name="Hara Y"/>
            <person name="Yamaguchi K"/>
            <person name="Onimaru K"/>
            <person name="Kadota M"/>
            <person name="Koyanagi M"/>
            <person name="Keeley SD"/>
            <person name="Tatsumi K"/>
            <person name="Tanaka K"/>
            <person name="Motone F"/>
            <person name="Kageyama Y"/>
            <person name="Nozu R"/>
            <person name="Adachi N"/>
            <person name="Nishimura O"/>
            <person name="Nakagawa R"/>
            <person name="Tanegashima C"/>
            <person name="Kiyatake I"/>
            <person name="Matsumoto R"/>
            <person name="Murakumo K"/>
            <person name="Nishida K"/>
            <person name="Terakita A"/>
            <person name="Kuratani S"/>
            <person name="Sato K"/>
            <person name="Hyodo S Kuraku.S."/>
        </authorList>
    </citation>
    <scope>NUCLEOTIDE SEQUENCE [LARGE SCALE GENOMIC DNA]</scope>
</reference>
<evidence type="ECO:0000313" key="2">
    <source>
        <dbReference type="Proteomes" id="UP000287033"/>
    </source>
</evidence>
<proteinExistence type="predicted"/>
<dbReference type="Proteomes" id="UP000287033">
    <property type="component" value="Unassembled WGS sequence"/>
</dbReference>
<protein>
    <submittedName>
        <fullName evidence="1">Uncharacterized protein</fullName>
    </submittedName>
</protein>
<dbReference type="AlphaFoldDB" id="A0A401T1B3"/>
<organism evidence="1 2">
    <name type="scientific">Chiloscyllium punctatum</name>
    <name type="common">Brownbanded bambooshark</name>
    <name type="synonym">Hemiscyllium punctatum</name>
    <dbReference type="NCBI Taxonomy" id="137246"/>
    <lineage>
        <taxon>Eukaryota</taxon>
        <taxon>Metazoa</taxon>
        <taxon>Chordata</taxon>
        <taxon>Craniata</taxon>
        <taxon>Vertebrata</taxon>
        <taxon>Chondrichthyes</taxon>
        <taxon>Elasmobranchii</taxon>
        <taxon>Galeomorphii</taxon>
        <taxon>Galeoidea</taxon>
        <taxon>Orectolobiformes</taxon>
        <taxon>Hemiscylliidae</taxon>
        <taxon>Chiloscyllium</taxon>
    </lineage>
</organism>